<feature type="compositionally biased region" description="Low complexity" evidence="1">
    <location>
        <begin position="817"/>
        <end position="827"/>
    </location>
</feature>
<reference evidence="3" key="1">
    <citation type="submission" date="2020-11" db="EMBL/GenBank/DDBJ databases">
        <authorList>
            <person name="Tran Van P."/>
        </authorList>
    </citation>
    <scope>NUCLEOTIDE SEQUENCE</scope>
</reference>
<evidence type="ECO:0000313" key="4">
    <source>
        <dbReference type="Proteomes" id="UP000759131"/>
    </source>
</evidence>
<evidence type="ECO:0000256" key="1">
    <source>
        <dbReference type="SAM" id="MobiDB-lite"/>
    </source>
</evidence>
<sequence>DEEAEEIERRITENVVKLAATDQLNSEIVTNKSRAYLSCESGEMIVKINFTEPFRGIGYSDYDRTSPCKFYGDGSTHYQMRLPLKGCGTKQEAPRLFINNIILRFHRTLELEEDEIKTIVCRYPPPLAPPPPSISAPILEPPPVPILPIPAKLSESELLLIISALLFLTLLLLGIGMAYYCLKRRNIKVVRKRKIVPEMSKITTIEPVRIPRVAVSTSSSDYPSSSEEISVISDTSTIRRDHYNYENQAFIPEPYPLDIEREDSVTSLPVPVMAKPNITQLDLLTTIRETQHLTDTDIFNTKHFKTTTQLYRKAPTPTASSIYGSIPDNDMWSYSELDDTPEQRPYIPPPKLHVRNIDDSYVSTQHITDIDEDITTHRRITQPNPKITSKTTYDLYLSPEEVVDTSEDITTKRLTVYPKPKITIKSTEDYYVSPQEITDITEDTTTQRITTYPKPRLTTQTLDDYFRTDRETTEVLEDTSTTRAIALPPKGPAITDLTQDDRFINMRETTEITDTSTRQLIKHPTPKYTVHTIDDTFITNICETETIEHITANDKKDTFVSQPPSQPRLGPGPDWEVQINRYLVGPTTELPDTKTTTTTSQLYDSYTSDRLVDTTDQRTSTSIQHISSRETKIDMIYKVLNAPPPDLPGVDTLSPAVKQKLRSIITTDEVFRTLIIESNTTEKYIHISRHIHYSSLFEPPVWHTIVQLFSLPEVLSAPKLPPQQPLQPLQPPQPSQPPQPPPTNRYRRKTSLPLISSEQLVPESFIPPESIRSRRASRSSSIFDVRSLTEEDVTFARSESIRFPQHSLTAYQHSDQRSQSYIYSQSQPTDHPTDRPTTSGRQSFPYIPRATHVSPLLEASHRPYSPDIDALSLATPSDAYTSSRYMSSYGRSTAYGRLAQIRRTLDRTTSVGEKEETKSVSEKDVYDWKR</sequence>
<dbReference type="AlphaFoldDB" id="A0A7R9PVN5"/>
<keyword evidence="2" id="KW-0812">Transmembrane</keyword>
<dbReference type="PANTHER" id="PTHR46560">
    <property type="entry name" value="CYPHER, ISOFORM B"/>
    <property type="match status" value="1"/>
</dbReference>
<keyword evidence="4" id="KW-1185">Reference proteome</keyword>
<accession>A0A7R9PVN5</accession>
<feature type="region of interest" description="Disordered" evidence="1">
    <location>
        <begin position="720"/>
        <end position="748"/>
    </location>
</feature>
<gene>
    <name evidence="3" type="ORF">OSB1V03_LOCUS2502</name>
</gene>
<organism evidence="3">
    <name type="scientific">Medioppia subpectinata</name>
    <dbReference type="NCBI Taxonomy" id="1979941"/>
    <lineage>
        <taxon>Eukaryota</taxon>
        <taxon>Metazoa</taxon>
        <taxon>Ecdysozoa</taxon>
        <taxon>Arthropoda</taxon>
        <taxon>Chelicerata</taxon>
        <taxon>Arachnida</taxon>
        <taxon>Acari</taxon>
        <taxon>Acariformes</taxon>
        <taxon>Sarcoptiformes</taxon>
        <taxon>Oribatida</taxon>
        <taxon>Brachypylina</taxon>
        <taxon>Oppioidea</taxon>
        <taxon>Oppiidae</taxon>
        <taxon>Medioppia</taxon>
    </lineage>
</organism>
<dbReference type="PANTHER" id="PTHR46560:SF11">
    <property type="entry name" value="GH09980P"/>
    <property type="match status" value="1"/>
</dbReference>
<evidence type="ECO:0000313" key="3">
    <source>
        <dbReference type="EMBL" id="CAD7622033.1"/>
    </source>
</evidence>
<proteinExistence type="predicted"/>
<evidence type="ECO:0000256" key="2">
    <source>
        <dbReference type="SAM" id="Phobius"/>
    </source>
</evidence>
<feature type="transmembrane region" description="Helical" evidence="2">
    <location>
        <begin position="158"/>
        <end position="182"/>
    </location>
</feature>
<keyword evidence="2" id="KW-0472">Membrane</keyword>
<feature type="compositionally biased region" description="Pro residues" evidence="1">
    <location>
        <begin position="720"/>
        <end position="743"/>
    </location>
</feature>
<keyword evidence="2" id="KW-1133">Transmembrane helix</keyword>
<dbReference type="EMBL" id="CAJPIZ010000888">
    <property type="protein sequence ID" value="CAG2102463.1"/>
    <property type="molecule type" value="Genomic_DNA"/>
</dbReference>
<feature type="region of interest" description="Disordered" evidence="1">
    <location>
        <begin position="902"/>
        <end position="930"/>
    </location>
</feature>
<protein>
    <recommendedName>
        <fullName evidence="5">ZP domain-containing protein</fullName>
    </recommendedName>
</protein>
<feature type="compositionally biased region" description="Basic and acidic residues" evidence="1">
    <location>
        <begin position="912"/>
        <end position="930"/>
    </location>
</feature>
<feature type="non-terminal residue" evidence="3">
    <location>
        <position position="1"/>
    </location>
</feature>
<name>A0A7R9PVN5_9ACAR</name>
<dbReference type="EMBL" id="OC855463">
    <property type="protein sequence ID" value="CAD7622033.1"/>
    <property type="molecule type" value="Genomic_DNA"/>
</dbReference>
<evidence type="ECO:0008006" key="5">
    <source>
        <dbReference type="Google" id="ProtNLM"/>
    </source>
</evidence>
<dbReference type="Proteomes" id="UP000759131">
    <property type="component" value="Unassembled WGS sequence"/>
</dbReference>
<feature type="region of interest" description="Disordered" evidence="1">
    <location>
        <begin position="807"/>
        <end position="843"/>
    </location>
</feature>
<dbReference type="OrthoDB" id="10070678at2759"/>